<feature type="binding site" evidence="9">
    <location>
        <position position="343"/>
    </location>
    <ligand>
        <name>3-phosphoshikimate</name>
        <dbReference type="ChEBI" id="CHEBI:145989"/>
    </ligand>
</feature>
<dbReference type="PANTHER" id="PTHR21090">
    <property type="entry name" value="AROM/DEHYDROQUINATE SYNTHASE"/>
    <property type="match status" value="1"/>
</dbReference>
<dbReference type="OrthoDB" id="9809920at2"/>
<dbReference type="SUPFAM" id="SSF55205">
    <property type="entry name" value="EPT/RTPC-like"/>
    <property type="match status" value="1"/>
</dbReference>
<dbReference type="HAMAP" id="MF_00210">
    <property type="entry name" value="EPSP_synth"/>
    <property type="match status" value="1"/>
</dbReference>
<keyword evidence="7 9" id="KW-0057">Aromatic amino acid biosynthesis</keyword>
<comment type="subcellular location">
    <subcellularLocation>
        <location evidence="9">Cytoplasm</location>
    </subcellularLocation>
</comment>
<feature type="binding site" evidence="9">
    <location>
        <position position="170"/>
    </location>
    <ligand>
        <name>3-phosphoshikimate</name>
        <dbReference type="ChEBI" id="CHEBI:145989"/>
    </ligand>
</feature>
<feature type="binding site" evidence="9">
    <location>
        <position position="316"/>
    </location>
    <ligand>
        <name>3-phosphoshikimate</name>
        <dbReference type="ChEBI" id="CHEBI:145989"/>
    </ligand>
</feature>
<dbReference type="EMBL" id="NPOA01000007">
    <property type="protein sequence ID" value="PAV29491.1"/>
    <property type="molecule type" value="Genomic_DNA"/>
</dbReference>
<sequence>MNEIQLKPIHRPLIGELEVPGDKSISHRAVMLGSLANGTTKVTHFLEGEDCMHTVEAFRSMGVSIDKEELTLTIEGKGMEAFVEPREPLYFGNSGTTARLMLGLLSGLPIFSIVYGDPSLSKRPMDRVTIPLKKMGANFDGREMGSYLPLSIRGKTLNSIDYTMPVKSAQVKSAILLAGLHAEGETKITEMTPTRNHTENMLRAFGADLKTDGNTITITNKQTLSATDIYVPGDISSAAFFLAAAAIIPGSELTLKNVGLNETRTGIIDVLLAMGADIQINNEQTISGEIIGDIQITYSPLQSITIEGDIIPRLIDEIPILALVATQVEGTTIIRDAKELRVKETDRITAITELLTTLGAEIEATEDGMIIHGRTQLAGGKVASYDDHRIAMMAVVASLVANDEVILDDVSSIAVSYPGFFEDLNKISN</sequence>
<evidence type="ECO:0000256" key="9">
    <source>
        <dbReference type="HAMAP-Rule" id="MF_00210"/>
    </source>
</evidence>
<keyword evidence="12" id="KW-1185">Reference proteome</keyword>
<proteinExistence type="inferred from homology"/>
<dbReference type="PANTHER" id="PTHR21090:SF5">
    <property type="entry name" value="PENTAFUNCTIONAL AROM POLYPEPTIDE"/>
    <property type="match status" value="1"/>
</dbReference>
<feature type="domain" description="Enolpyruvate transferase" evidence="10">
    <location>
        <begin position="11"/>
        <end position="424"/>
    </location>
</feature>
<feature type="binding site" evidence="9">
    <location>
        <position position="168"/>
    </location>
    <ligand>
        <name>3-phosphoshikimate</name>
        <dbReference type="ChEBI" id="CHEBI:145989"/>
    </ligand>
</feature>
<protein>
    <recommendedName>
        <fullName evidence="9">3-phosphoshikimate 1-carboxyvinyltransferase</fullName>
        <ecNumber evidence="9">2.5.1.19</ecNumber>
    </recommendedName>
    <alternativeName>
        <fullName evidence="9">5-enolpyruvylshikimate-3-phosphate synthase</fullName>
        <shortName evidence="9">EPSP synthase</shortName>
        <shortName evidence="9">EPSPS</shortName>
    </alternativeName>
</protein>
<feature type="binding site" evidence="9">
    <location>
        <position position="123"/>
    </location>
    <ligand>
        <name>phosphoenolpyruvate</name>
        <dbReference type="ChEBI" id="CHEBI:58702"/>
    </ligand>
</feature>
<evidence type="ECO:0000256" key="2">
    <source>
        <dbReference type="ARBA" id="ARBA00004811"/>
    </source>
</evidence>
<dbReference type="Gene3D" id="3.65.10.10">
    <property type="entry name" value="Enolpyruvate transferase domain"/>
    <property type="match status" value="2"/>
</dbReference>
<dbReference type="NCBIfam" id="TIGR01356">
    <property type="entry name" value="aroA"/>
    <property type="match status" value="1"/>
</dbReference>
<dbReference type="Proteomes" id="UP000218887">
    <property type="component" value="Unassembled WGS sequence"/>
</dbReference>
<dbReference type="PIRSF" id="PIRSF000505">
    <property type="entry name" value="EPSPS"/>
    <property type="match status" value="1"/>
</dbReference>
<evidence type="ECO:0000259" key="10">
    <source>
        <dbReference type="Pfam" id="PF00275"/>
    </source>
</evidence>
<feature type="active site" description="Proton acceptor" evidence="9">
    <location>
        <position position="316"/>
    </location>
</feature>
<evidence type="ECO:0000256" key="3">
    <source>
        <dbReference type="ARBA" id="ARBA00009948"/>
    </source>
</evidence>
<evidence type="ECO:0000313" key="12">
    <source>
        <dbReference type="Proteomes" id="UP000218887"/>
    </source>
</evidence>
<dbReference type="CDD" id="cd01556">
    <property type="entry name" value="EPSP_synthase"/>
    <property type="match status" value="1"/>
</dbReference>
<comment type="catalytic activity">
    <reaction evidence="8">
        <text>3-phosphoshikimate + phosphoenolpyruvate = 5-O-(1-carboxyvinyl)-3-phosphoshikimate + phosphate</text>
        <dbReference type="Rhea" id="RHEA:21256"/>
        <dbReference type="ChEBI" id="CHEBI:43474"/>
        <dbReference type="ChEBI" id="CHEBI:57701"/>
        <dbReference type="ChEBI" id="CHEBI:58702"/>
        <dbReference type="ChEBI" id="CHEBI:145989"/>
        <dbReference type="EC" id="2.5.1.19"/>
    </reaction>
    <physiologicalReaction direction="left-to-right" evidence="8">
        <dbReference type="Rhea" id="RHEA:21257"/>
    </physiologicalReaction>
</comment>
<evidence type="ECO:0000256" key="5">
    <source>
        <dbReference type="ARBA" id="ARBA00022605"/>
    </source>
</evidence>
<name>A0A2A2IBV7_9BACI</name>
<dbReference type="AlphaFoldDB" id="A0A2A2IBV7"/>
<feature type="binding site" evidence="9">
    <location>
        <position position="28"/>
    </location>
    <ligand>
        <name>3-phosphoshikimate</name>
        <dbReference type="ChEBI" id="CHEBI:145989"/>
    </ligand>
</feature>
<dbReference type="InterPro" id="IPR023193">
    <property type="entry name" value="EPSP_synthase_CS"/>
</dbReference>
<dbReference type="GO" id="GO:0009423">
    <property type="term" value="P:chorismate biosynthetic process"/>
    <property type="evidence" value="ECO:0007669"/>
    <property type="project" value="UniProtKB-UniRule"/>
</dbReference>
<dbReference type="GO" id="GO:0008652">
    <property type="term" value="P:amino acid biosynthetic process"/>
    <property type="evidence" value="ECO:0007669"/>
    <property type="project" value="UniProtKB-KW"/>
</dbReference>
<evidence type="ECO:0000256" key="7">
    <source>
        <dbReference type="ARBA" id="ARBA00023141"/>
    </source>
</evidence>
<dbReference type="InterPro" id="IPR001986">
    <property type="entry name" value="Enolpyruvate_Tfrase_dom"/>
</dbReference>
<comment type="similarity">
    <text evidence="3 9">Belongs to the EPSP synthase family.</text>
</comment>
<dbReference type="FunFam" id="3.65.10.10:FF:000005">
    <property type="entry name" value="3-phosphoshikimate 1-carboxyvinyltransferase"/>
    <property type="match status" value="1"/>
</dbReference>
<evidence type="ECO:0000256" key="8">
    <source>
        <dbReference type="ARBA" id="ARBA00044633"/>
    </source>
</evidence>
<evidence type="ECO:0000256" key="6">
    <source>
        <dbReference type="ARBA" id="ARBA00022679"/>
    </source>
</evidence>
<dbReference type="EC" id="2.5.1.19" evidence="9"/>
<keyword evidence="6 9" id="KW-0808">Transferase</keyword>
<accession>A0A2A2IBV7</accession>
<comment type="subunit">
    <text evidence="9">Monomer.</text>
</comment>
<feature type="binding site" evidence="9">
    <location>
        <position position="23"/>
    </location>
    <ligand>
        <name>phosphoenolpyruvate</name>
        <dbReference type="ChEBI" id="CHEBI:58702"/>
    </ligand>
</feature>
<dbReference type="InterPro" id="IPR013792">
    <property type="entry name" value="RNA3'P_cycl/enolpyr_Trfase_a/b"/>
</dbReference>
<feature type="binding site" evidence="9">
    <location>
        <position position="23"/>
    </location>
    <ligand>
        <name>3-phosphoshikimate</name>
        <dbReference type="ChEBI" id="CHEBI:145989"/>
    </ligand>
</feature>
<reference evidence="11 12" key="1">
    <citation type="submission" date="2017-08" db="EMBL/GenBank/DDBJ databases">
        <title>Virgibacillus indicus sp. nov. and Virgibacillus profoundi sp. nov, two moderately halophilic bacteria isolated from marine sediment by using the Microfluidic Streak Plate.</title>
        <authorList>
            <person name="Xu B."/>
            <person name="Hu B."/>
            <person name="Wang J."/>
            <person name="Zhu Y."/>
            <person name="Huang L."/>
            <person name="Du W."/>
            <person name="Huang Y."/>
        </authorList>
    </citation>
    <scope>NUCLEOTIDE SEQUENCE [LARGE SCALE GENOMIC DNA]</scope>
    <source>
        <strain evidence="11 12">IO3-P3-H5</strain>
    </source>
</reference>
<gene>
    <name evidence="9 11" type="primary">aroA</name>
    <name evidence="11" type="ORF">CIL05_11535</name>
</gene>
<feature type="binding site" evidence="9">
    <location>
        <position position="389"/>
    </location>
    <ligand>
        <name>phosphoenolpyruvate</name>
        <dbReference type="ChEBI" id="CHEBI:58702"/>
    </ligand>
</feature>
<organism evidence="11 12">
    <name type="scientific">Virgibacillus profundi</name>
    <dbReference type="NCBI Taxonomy" id="2024555"/>
    <lineage>
        <taxon>Bacteria</taxon>
        <taxon>Bacillati</taxon>
        <taxon>Bacillota</taxon>
        <taxon>Bacilli</taxon>
        <taxon>Bacillales</taxon>
        <taxon>Bacillaceae</taxon>
        <taxon>Virgibacillus</taxon>
    </lineage>
</organism>
<keyword evidence="5 9" id="KW-0028">Amino-acid biosynthesis</keyword>
<feature type="binding site" evidence="9">
    <location>
        <position position="24"/>
    </location>
    <ligand>
        <name>3-phosphoshikimate</name>
        <dbReference type="ChEBI" id="CHEBI:145989"/>
    </ligand>
</feature>
<dbReference type="PROSITE" id="PS00885">
    <property type="entry name" value="EPSP_SYNTHASE_2"/>
    <property type="match status" value="1"/>
</dbReference>
<comment type="pathway">
    <text evidence="2 9">Metabolic intermediate biosynthesis; chorismate biosynthesis; chorismate from D-erythrose 4-phosphate and phosphoenolpyruvate: step 6/7.</text>
</comment>
<dbReference type="InterPro" id="IPR006264">
    <property type="entry name" value="EPSP_synthase"/>
</dbReference>
<dbReference type="PROSITE" id="PS00104">
    <property type="entry name" value="EPSP_SYNTHASE_1"/>
    <property type="match status" value="1"/>
</dbReference>
<dbReference type="GO" id="GO:0009073">
    <property type="term" value="P:aromatic amino acid family biosynthetic process"/>
    <property type="evidence" value="ECO:0007669"/>
    <property type="project" value="UniProtKB-KW"/>
</dbReference>
<comment type="caution">
    <text evidence="11">The sequence shown here is derived from an EMBL/GenBank/DDBJ whole genome shotgun (WGS) entry which is preliminary data.</text>
</comment>
<dbReference type="UniPathway" id="UPA00053">
    <property type="reaction ID" value="UER00089"/>
</dbReference>
<feature type="binding site" evidence="9">
    <location>
        <position position="170"/>
    </location>
    <ligand>
        <name>phosphoenolpyruvate</name>
        <dbReference type="ChEBI" id="CHEBI:58702"/>
    </ligand>
</feature>
<dbReference type="RefSeq" id="WP_095655694.1">
    <property type="nucleotide sequence ID" value="NZ_NPOA01000007.1"/>
</dbReference>
<dbReference type="GO" id="GO:0003866">
    <property type="term" value="F:3-phosphoshikimate 1-carboxyvinyltransferase activity"/>
    <property type="evidence" value="ECO:0007669"/>
    <property type="project" value="UniProtKB-UniRule"/>
</dbReference>
<evidence type="ECO:0000256" key="1">
    <source>
        <dbReference type="ARBA" id="ARBA00002174"/>
    </source>
</evidence>
<comment type="function">
    <text evidence="1 9">Catalyzes the transfer of the enolpyruvyl moiety of phosphoenolpyruvate (PEP) to the 5-hydroxyl of shikimate-3-phosphate (S3P) to produce enolpyruvyl shikimate-3-phosphate and inorganic phosphate.</text>
</comment>
<comment type="caution">
    <text evidence="9">Lacks conserved residue(s) required for the propagation of feature annotation.</text>
</comment>
<evidence type="ECO:0000313" key="11">
    <source>
        <dbReference type="EMBL" id="PAV29491.1"/>
    </source>
</evidence>
<evidence type="ECO:0000256" key="4">
    <source>
        <dbReference type="ARBA" id="ARBA00022490"/>
    </source>
</evidence>
<feature type="binding site" evidence="9">
    <location>
        <position position="95"/>
    </location>
    <ligand>
        <name>phosphoenolpyruvate</name>
        <dbReference type="ChEBI" id="CHEBI:58702"/>
    </ligand>
</feature>
<keyword evidence="4 9" id="KW-0963">Cytoplasm</keyword>
<dbReference type="FunFam" id="3.65.10.10:FF:000006">
    <property type="entry name" value="3-phosphoshikimate 1-carboxyvinyltransferase"/>
    <property type="match status" value="1"/>
</dbReference>
<dbReference type="InterPro" id="IPR036968">
    <property type="entry name" value="Enolpyruvate_Tfrase_sf"/>
</dbReference>
<feature type="binding site" evidence="9">
    <location>
        <position position="347"/>
    </location>
    <ligand>
        <name>phosphoenolpyruvate</name>
        <dbReference type="ChEBI" id="CHEBI:58702"/>
    </ligand>
</feature>
<dbReference type="Pfam" id="PF00275">
    <property type="entry name" value="EPSP_synthase"/>
    <property type="match status" value="1"/>
</dbReference>
<dbReference type="GO" id="GO:0005737">
    <property type="term" value="C:cytoplasm"/>
    <property type="evidence" value="ECO:0007669"/>
    <property type="project" value="UniProtKB-SubCell"/>
</dbReference>